<organism evidence="10 11">
    <name type="scientific">Brevundimonas olei</name>
    <dbReference type="NCBI Taxonomy" id="657642"/>
    <lineage>
        <taxon>Bacteria</taxon>
        <taxon>Pseudomonadati</taxon>
        <taxon>Pseudomonadota</taxon>
        <taxon>Alphaproteobacteria</taxon>
        <taxon>Caulobacterales</taxon>
        <taxon>Caulobacteraceae</taxon>
        <taxon>Brevundimonas</taxon>
    </lineage>
</organism>
<feature type="transmembrane region" description="Helical" evidence="8">
    <location>
        <begin position="273"/>
        <end position="292"/>
    </location>
</feature>
<evidence type="ECO:0000256" key="5">
    <source>
        <dbReference type="ARBA" id="ARBA00022692"/>
    </source>
</evidence>
<protein>
    <submittedName>
        <fullName evidence="10">ABC transporter permease</fullName>
    </submittedName>
</protein>
<evidence type="ECO:0000256" key="8">
    <source>
        <dbReference type="SAM" id="Phobius"/>
    </source>
</evidence>
<dbReference type="PANTHER" id="PTHR30413">
    <property type="entry name" value="INNER MEMBRANE TRANSPORT PERMEASE"/>
    <property type="match status" value="1"/>
</dbReference>
<dbReference type="EMBL" id="CP146369">
    <property type="protein sequence ID" value="WWT54597.1"/>
    <property type="molecule type" value="Genomic_DNA"/>
</dbReference>
<keyword evidence="3" id="KW-0813">Transport</keyword>
<feature type="transmembrane region" description="Helical" evidence="8">
    <location>
        <begin position="124"/>
        <end position="145"/>
    </location>
</feature>
<keyword evidence="5 8" id="KW-0812">Transmembrane</keyword>
<reference evidence="10 11" key="1">
    <citation type="submission" date="2024-02" db="EMBL/GenBank/DDBJ databases">
        <title>Distribution and functional of Brevundimonas-related endobacteria within Verticillium dahliae.</title>
        <authorList>
            <person name="Zeng H."/>
        </authorList>
    </citation>
    <scope>NUCLEOTIDE SEQUENCE [LARGE SCALE GENOMIC DNA]</scope>
    <source>
        <strain evidence="10 11">TRM 44200</strain>
    </source>
</reference>
<comment type="subcellular location">
    <subcellularLocation>
        <location evidence="1">Cell inner membrane</location>
        <topology evidence="1">Multi-pass membrane protein</topology>
    </subcellularLocation>
</comment>
<evidence type="ECO:0000256" key="2">
    <source>
        <dbReference type="ARBA" id="ARBA00007783"/>
    </source>
</evidence>
<evidence type="ECO:0000256" key="7">
    <source>
        <dbReference type="ARBA" id="ARBA00023136"/>
    </source>
</evidence>
<feature type="transmembrane region" description="Helical" evidence="8">
    <location>
        <begin position="235"/>
        <end position="253"/>
    </location>
</feature>
<dbReference type="InterPro" id="IPR013525">
    <property type="entry name" value="ABC2_TM"/>
</dbReference>
<keyword evidence="7 8" id="KW-0472">Membrane</keyword>
<accession>A0ABZ2IBF7</accession>
<evidence type="ECO:0000256" key="4">
    <source>
        <dbReference type="ARBA" id="ARBA00022475"/>
    </source>
</evidence>
<gene>
    <name evidence="10" type="ORF">V8J38_15300</name>
</gene>
<dbReference type="Pfam" id="PF01061">
    <property type="entry name" value="ABC2_membrane"/>
    <property type="match status" value="1"/>
</dbReference>
<feature type="transmembrane region" description="Helical" evidence="8">
    <location>
        <begin position="322"/>
        <end position="342"/>
    </location>
</feature>
<dbReference type="PANTHER" id="PTHR30413:SF8">
    <property type="entry name" value="TRANSPORT PERMEASE PROTEIN"/>
    <property type="match status" value="1"/>
</dbReference>
<keyword evidence="11" id="KW-1185">Reference proteome</keyword>
<evidence type="ECO:0000313" key="11">
    <source>
        <dbReference type="Proteomes" id="UP001363460"/>
    </source>
</evidence>
<dbReference type="RefSeq" id="WP_338576916.1">
    <property type="nucleotide sequence ID" value="NZ_CP146369.1"/>
</dbReference>
<evidence type="ECO:0000256" key="3">
    <source>
        <dbReference type="ARBA" id="ARBA00022448"/>
    </source>
</evidence>
<evidence type="ECO:0000256" key="6">
    <source>
        <dbReference type="ARBA" id="ARBA00022989"/>
    </source>
</evidence>
<keyword evidence="6 8" id="KW-1133">Transmembrane helix</keyword>
<evidence type="ECO:0000256" key="1">
    <source>
        <dbReference type="ARBA" id="ARBA00004429"/>
    </source>
</evidence>
<feature type="domain" description="ABC-2 type transporter transmembrane" evidence="9">
    <location>
        <begin position="110"/>
        <end position="312"/>
    </location>
</feature>
<evidence type="ECO:0000313" key="10">
    <source>
        <dbReference type="EMBL" id="WWT54597.1"/>
    </source>
</evidence>
<dbReference type="Proteomes" id="UP001363460">
    <property type="component" value="Chromosome"/>
</dbReference>
<sequence>MSEYDTVRRAVEASGARTGKERAVVYQGLRTQRRTSLRKLPSRVAASAKNTVRSLNDAIRSYELDLVAGRVRDWSEKLPAAQIDPSLDTVTNAAPPAPPLSRLRTLAPLTLRTLLLLRRAGPAASVWIVIEPLMQIGIILAIYLALGYTNIVDMDPLPFAVVGTSAWFMFRMTYIRCAVGPVDESLILIPRIRAVDILACRALAYGVIYTLAGIAILTFLGLLGLGAPVERPVDVFFTWCVILVMAFSFGLILRTMCAYVPVLQRGVPWTARLLIYSSGVLFVTEQLPDFIAKPMLLNPLLNALQHLRSAYFTTYESHDVSLAYATLSSMAMLTLGLILYAANRRKV</sequence>
<proteinExistence type="inferred from homology"/>
<keyword evidence="4" id="KW-1003">Cell membrane</keyword>
<comment type="similarity">
    <text evidence="2">Belongs to the ABC-2 integral membrane protein family.</text>
</comment>
<name>A0ABZ2IBF7_9CAUL</name>
<feature type="transmembrane region" description="Helical" evidence="8">
    <location>
        <begin position="157"/>
        <end position="177"/>
    </location>
</feature>
<feature type="transmembrane region" description="Helical" evidence="8">
    <location>
        <begin position="198"/>
        <end position="223"/>
    </location>
</feature>
<evidence type="ECO:0000259" key="9">
    <source>
        <dbReference type="Pfam" id="PF01061"/>
    </source>
</evidence>